<reference evidence="2 3" key="1">
    <citation type="submission" date="2019-03" db="EMBL/GenBank/DDBJ databases">
        <title>Genomic Encyclopedia of Type Strains, Phase IV (KMG-IV): sequencing the most valuable type-strain genomes for metagenomic binning, comparative biology and taxonomic classification.</title>
        <authorList>
            <person name="Goeker M."/>
        </authorList>
    </citation>
    <scope>NUCLEOTIDE SEQUENCE [LARGE SCALE GENOMIC DNA]</scope>
    <source>
        <strain evidence="2 3">DSM 28559</strain>
    </source>
</reference>
<gene>
    <name evidence="2" type="ORF">EV212_1196</name>
</gene>
<accession>A0A4R2LR95</accession>
<proteinExistence type="predicted"/>
<dbReference type="InterPro" id="IPR018649">
    <property type="entry name" value="SHOCT"/>
</dbReference>
<feature type="domain" description="SHOCT" evidence="1">
    <location>
        <begin position="92"/>
        <end position="119"/>
    </location>
</feature>
<comment type="caution">
    <text evidence="2">The sequence shown here is derived from an EMBL/GenBank/DDBJ whole genome shotgun (WGS) entry which is preliminary data.</text>
</comment>
<dbReference type="Pfam" id="PF09851">
    <property type="entry name" value="SHOCT"/>
    <property type="match status" value="1"/>
</dbReference>
<name>A0A4R2LR95_9FIRM</name>
<dbReference type="AlphaFoldDB" id="A0A4R2LR95"/>
<evidence type="ECO:0000313" key="2">
    <source>
        <dbReference type="EMBL" id="TCO82134.1"/>
    </source>
</evidence>
<sequence length="121" mass="13238">MVSHAIYNNTIYSVLGWLSSVRIILKTKWLSSVRTVAPKRDNNHQTARAMRDAANQEGGLAGLGAGLAFGNTIAQNVQNISSSNVQSKSKVEQLRELKGLLDDGILTQEEFDAEKKRILGN</sequence>
<keyword evidence="3" id="KW-1185">Reference proteome</keyword>
<protein>
    <submittedName>
        <fullName evidence="2">Putative oligomerization/nucleic acid binding protein</fullName>
    </submittedName>
</protein>
<dbReference type="EMBL" id="SLXA01000019">
    <property type="protein sequence ID" value="TCO82134.1"/>
    <property type="molecule type" value="Genomic_DNA"/>
</dbReference>
<organism evidence="2 3">
    <name type="scientific">Frisingicoccus caecimuris</name>
    <dbReference type="NCBI Taxonomy" id="1796636"/>
    <lineage>
        <taxon>Bacteria</taxon>
        <taxon>Bacillati</taxon>
        <taxon>Bacillota</taxon>
        <taxon>Clostridia</taxon>
        <taxon>Lachnospirales</taxon>
        <taxon>Lachnospiraceae</taxon>
        <taxon>Frisingicoccus</taxon>
    </lineage>
</organism>
<evidence type="ECO:0000259" key="1">
    <source>
        <dbReference type="Pfam" id="PF09851"/>
    </source>
</evidence>
<evidence type="ECO:0000313" key="3">
    <source>
        <dbReference type="Proteomes" id="UP000295711"/>
    </source>
</evidence>
<dbReference type="Proteomes" id="UP000295711">
    <property type="component" value="Unassembled WGS sequence"/>
</dbReference>